<gene>
    <name evidence="1" type="ORF">TIFTF001_009728</name>
</gene>
<comment type="caution">
    <text evidence="1">The sequence shown here is derived from an EMBL/GenBank/DDBJ whole genome shotgun (WGS) entry which is preliminary data.</text>
</comment>
<keyword evidence="2" id="KW-1185">Reference proteome</keyword>
<reference evidence="1" key="1">
    <citation type="submission" date="2023-07" db="EMBL/GenBank/DDBJ databases">
        <title>draft genome sequence of fig (Ficus carica).</title>
        <authorList>
            <person name="Takahashi T."/>
            <person name="Nishimura K."/>
        </authorList>
    </citation>
    <scope>NUCLEOTIDE SEQUENCE</scope>
</reference>
<dbReference type="AlphaFoldDB" id="A0AA87ZV66"/>
<dbReference type="Proteomes" id="UP001187192">
    <property type="component" value="Unassembled WGS sequence"/>
</dbReference>
<name>A0AA87ZV66_FICCA</name>
<accession>A0AA87ZV66</accession>
<dbReference type="EMBL" id="BTGU01000011">
    <property type="protein sequence ID" value="GMN40504.1"/>
    <property type="molecule type" value="Genomic_DNA"/>
</dbReference>
<sequence length="129" mass="15279">MVISLSYLFTGEKVAPFGDDDRENATAVLSSRSLFASGSQSRRPEQRWRWLGRDKTHNVLRFLQNSRDLGWQIAVGEVPIYRVCRRWRRRRRQERKVCRDFTAPEKCDFVGHCSGQRDGMFGDDLQRWR</sequence>
<proteinExistence type="predicted"/>
<evidence type="ECO:0000313" key="1">
    <source>
        <dbReference type="EMBL" id="GMN40504.1"/>
    </source>
</evidence>
<organism evidence="1 2">
    <name type="scientific">Ficus carica</name>
    <name type="common">Common fig</name>
    <dbReference type="NCBI Taxonomy" id="3494"/>
    <lineage>
        <taxon>Eukaryota</taxon>
        <taxon>Viridiplantae</taxon>
        <taxon>Streptophyta</taxon>
        <taxon>Embryophyta</taxon>
        <taxon>Tracheophyta</taxon>
        <taxon>Spermatophyta</taxon>
        <taxon>Magnoliopsida</taxon>
        <taxon>eudicotyledons</taxon>
        <taxon>Gunneridae</taxon>
        <taxon>Pentapetalae</taxon>
        <taxon>rosids</taxon>
        <taxon>fabids</taxon>
        <taxon>Rosales</taxon>
        <taxon>Moraceae</taxon>
        <taxon>Ficeae</taxon>
        <taxon>Ficus</taxon>
    </lineage>
</organism>
<evidence type="ECO:0000313" key="2">
    <source>
        <dbReference type="Proteomes" id="UP001187192"/>
    </source>
</evidence>
<protein>
    <submittedName>
        <fullName evidence="1">Uncharacterized protein</fullName>
    </submittedName>
</protein>